<evidence type="ECO:0000256" key="1">
    <source>
        <dbReference type="SAM" id="Phobius"/>
    </source>
</evidence>
<dbReference type="PANTHER" id="PTHR23542:SF1">
    <property type="entry name" value="MAJOR FACILITATOR SUPERFAMILY (MFS) PROFILE DOMAIN-CONTAINING PROTEIN"/>
    <property type="match status" value="1"/>
</dbReference>
<feature type="transmembrane region" description="Helical" evidence="1">
    <location>
        <begin position="363"/>
        <end position="385"/>
    </location>
</feature>
<comment type="caution">
    <text evidence="2">The sequence shown here is derived from an EMBL/GenBank/DDBJ whole genome shotgun (WGS) entry which is preliminary data.</text>
</comment>
<dbReference type="Gene3D" id="1.20.1250.20">
    <property type="entry name" value="MFS general substrate transporter like domains"/>
    <property type="match status" value="1"/>
</dbReference>
<dbReference type="Proteomes" id="UP000603708">
    <property type="component" value="Unassembled WGS sequence"/>
</dbReference>
<organism evidence="2 3">
    <name type="scientific">Streptomyces sulfonofaciens</name>
    <dbReference type="NCBI Taxonomy" id="68272"/>
    <lineage>
        <taxon>Bacteria</taxon>
        <taxon>Bacillati</taxon>
        <taxon>Actinomycetota</taxon>
        <taxon>Actinomycetes</taxon>
        <taxon>Kitasatosporales</taxon>
        <taxon>Streptomycetaceae</taxon>
        <taxon>Streptomyces</taxon>
    </lineage>
</organism>
<dbReference type="EMBL" id="BNCD01000029">
    <property type="protein sequence ID" value="GHH87700.1"/>
    <property type="molecule type" value="Genomic_DNA"/>
</dbReference>
<protein>
    <submittedName>
        <fullName evidence="2">MFS transporter</fullName>
    </submittedName>
</protein>
<keyword evidence="1" id="KW-0812">Transmembrane</keyword>
<feature type="transmembrane region" description="Helical" evidence="1">
    <location>
        <begin position="249"/>
        <end position="266"/>
    </location>
</feature>
<dbReference type="AlphaFoldDB" id="A0A919L7G4"/>
<feature type="transmembrane region" description="Helical" evidence="1">
    <location>
        <begin position="278"/>
        <end position="295"/>
    </location>
</feature>
<gene>
    <name evidence="2" type="ORF">GCM10018793_64620</name>
</gene>
<feature type="transmembrane region" description="Helical" evidence="1">
    <location>
        <begin position="51"/>
        <end position="71"/>
    </location>
</feature>
<keyword evidence="3" id="KW-1185">Reference proteome</keyword>
<evidence type="ECO:0000313" key="2">
    <source>
        <dbReference type="EMBL" id="GHH87700.1"/>
    </source>
</evidence>
<dbReference type="RefSeq" id="WP_189938254.1">
    <property type="nucleotide sequence ID" value="NZ_BNCD01000029.1"/>
</dbReference>
<dbReference type="InterPro" id="IPR036259">
    <property type="entry name" value="MFS_trans_sf"/>
</dbReference>
<reference evidence="2" key="2">
    <citation type="submission" date="2020-09" db="EMBL/GenBank/DDBJ databases">
        <authorList>
            <person name="Sun Q."/>
            <person name="Ohkuma M."/>
        </authorList>
    </citation>
    <scope>NUCLEOTIDE SEQUENCE</scope>
    <source>
        <strain evidence="2">JCM 5069</strain>
    </source>
</reference>
<evidence type="ECO:0000313" key="3">
    <source>
        <dbReference type="Proteomes" id="UP000603708"/>
    </source>
</evidence>
<feature type="transmembrane region" description="Helical" evidence="1">
    <location>
        <begin position="216"/>
        <end position="237"/>
    </location>
</feature>
<reference evidence="2" key="1">
    <citation type="journal article" date="2014" name="Int. J. Syst. Evol. Microbiol.">
        <title>Complete genome sequence of Corynebacterium casei LMG S-19264T (=DSM 44701T), isolated from a smear-ripened cheese.</title>
        <authorList>
            <consortium name="US DOE Joint Genome Institute (JGI-PGF)"/>
            <person name="Walter F."/>
            <person name="Albersmeier A."/>
            <person name="Kalinowski J."/>
            <person name="Ruckert C."/>
        </authorList>
    </citation>
    <scope>NUCLEOTIDE SEQUENCE</scope>
    <source>
        <strain evidence="2">JCM 5069</strain>
    </source>
</reference>
<proteinExistence type="predicted"/>
<keyword evidence="1" id="KW-0472">Membrane</keyword>
<feature type="transmembrane region" description="Helical" evidence="1">
    <location>
        <begin position="335"/>
        <end position="357"/>
    </location>
</feature>
<dbReference type="Pfam" id="PF07690">
    <property type="entry name" value="MFS_1"/>
    <property type="match status" value="1"/>
</dbReference>
<keyword evidence="1" id="KW-1133">Transmembrane helix</keyword>
<feature type="transmembrane region" description="Helical" evidence="1">
    <location>
        <begin position="77"/>
        <end position="95"/>
    </location>
</feature>
<dbReference type="SUPFAM" id="SSF103473">
    <property type="entry name" value="MFS general substrate transporter"/>
    <property type="match status" value="1"/>
</dbReference>
<sequence>MLAAYRACLNEPHVKYLFASNLLGRMPNGMAPLGIALFLRSHEVGFGRVGAITALFGLSTAVGGPMLGRAVDRWGQLWVLCVSAIASSLGFLLLVGRGEQGFGTAAAAVVVAGVFSPPLEPCLRTIWPAVLRDPGAISTAYALDASLQEVVFVTGPLLVVLIGSIAGSGPALVVTAVAMLLGSAAYVIPRPVRVWRAGPRQSDWAGALRSHVLRRLLVVLAGLGIGLGALNIVTVAYQEHIGRPGFSGVLLGANAVGALVGGLYYGARQWRTTGLRQLQYLLAGMTLSYLTLVAVPQPVLAVVLVFCAGLFLSPALACSFAVIGESALAGTATEAFAWMVTAVLAGNALGAAVTGSVEQHLGLHASFLVPGLAGAVAVTVTAAFLRTARQPAPPAVRAGGTKS</sequence>
<accession>A0A919L7G4</accession>
<feature type="transmembrane region" description="Helical" evidence="1">
    <location>
        <begin position="157"/>
        <end position="188"/>
    </location>
</feature>
<dbReference type="PANTHER" id="PTHR23542">
    <property type="match status" value="1"/>
</dbReference>
<feature type="transmembrane region" description="Helical" evidence="1">
    <location>
        <begin position="301"/>
        <end position="323"/>
    </location>
</feature>
<name>A0A919L7G4_9ACTN</name>
<dbReference type="GO" id="GO:0022857">
    <property type="term" value="F:transmembrane transporter activity"/>
    <property type="evidence" value="ECO:0007669"/>
    <property type="project" value="InterPro"/>
</dbReference>
<dbReference type="InterPro" id="IPR011701">
    <property type="entry name" value="MFS"/>
</dbReference>